<accession>A0ABU9HH13</accession>
<protein>
    <submittedName>
        <fullName evidence="7">Undecaprenyl-phosphate alpha-N-acetylglucosaminyl 1-phosphate transferase</fullName>
    </submittedName>
</protein>
<dbReference type="EMBL" id="JBAKBA010000430">
    <property type="protein sequence ID" value="MEL0661185.1"/>
    <property type="molecule type" value="Genomic_DNA"/>
</dbReference>
<dbReference type="InterPro" id="IPR000715">
    <property type="entry name" value="Glycosyl_transferase_4"/>
</dbReference>
<gene>
    <name evidence="7" type="ORF">V6255_19000</name>
</gene>
<feature type="non-terminal residue" evidence="7">
    <location>
        <position position="1"/>
    </location>
</feature>
<reference evidence="7 8" key="1">
    <citation type="submission" date="2024-02" db="EMBL/GenBank/DDBJ databases">
        <title>Bacteria isolated from the canopy kelp, Nereocystis luetkeana.</title>
        <authorList>
            <person name="Pfister C.A."/>
            <person name="Younker I.T."/>
            <person name="Light S.H."/>
        </authorList>
    </citation>
    <scope>NUCLEOTIDE SEQUENCE [LARGE SCALE GENOMIC DNA]</scope>
    <source>
        <strain evidence="7 8">TI.2.07</strain>
    </source>
</reference>
<name>A0ABU9HH13_9GAMM</name>
<evidence type="ECO:0000313" key="7">
    <source>
        <dbReference type="EMBL" id="MEL0661185.1"/>
    </source>
</evidence>
<keyword evidence="8" id="KW-1185">Reference proteome</keyword>
<dbReference type="Proteomes" id="UP001366060">
    <property type="component" value="Unassembled WGS sequence"/>
</dbReference>
<comment type="caution">
    <text evidence="7">The sequence shown here is derived from an EMBL/GenBank/DDBJ whole genome shotgun (WGS) entry which is preliminary data.</text>
</comment>
<proteinExistence type="predicted"/>
<evidence type="ECO:0000256" key="5">
    <source>
        <dbReference type="ARBA" id="ARBA00023136"/>
    </source>
</evidence>
<dbReference type="Pfam" id="PF00953">
    <property type="entry name" value="Glycos_transf_4"/>
    <property type="match status" value="1"/>
</dbReference>
<sequence length="69" mass="7559">VITAFNMVDAVDGLQGCLSIISFLSLAMLIGINEQFKLTSICICFIAALIPFFLCNLSIIPGNRYKVFI</sequence>
<feature type="transmembrane region" description="Helical" evidence="6">
    <location>
        <begin position="38"/>
        <end position="60"/>
    </location>
</feature>
<evidence type="ECO:0000256" key="3">
    <source>
        <dbReference type="ARBA" id="ARBA00022692"/>
    </source>
</evidence>
<feature type="non-terminal residue" evidence="7">
    <location>
        <position position="69"/>
    </location>
</feature>
<evidence type="ECO:0000256" key="6">
    <source>
        <dbReference type="SAM" id="Phobius"/>
    </source>
</evidence>
<keyword evidence="4 6" id="KW-1133">Transmembrane helix</keyword>
<keyword evidence="5 6" id="KW-0472">Membrane</keyword>
<keyword evidence="3 6" id="KW-0812">Transmembrane</keyword>
<dbReference type="GO" id="GO:0016740">
    <property type="term" value="F:transferase activity"/>
    <property type="evidence" value="ECO:0007669"/>
    <property type="project" value="UniProtKB-KW"/>
</dbReference>
<comment type="subcellular location">
    <subcellularLocation>
        <location evidence="1">Membrane</location>
        <topology evidence="1">Multi-pass membrane protein</topology>
    </subcellularLocation>
</comment>
<evidence type="ECO:0000313" key="8">
    <source>
        <dbReference type="Proteomes" id="UP001366060"/>
    </source>
</evidence>
<feature type="transmembrane region" description="Helical" evidence="6">
    <location>
        <begin position="13"/>
        <end position="31"/>
    </location>
</feature>
<organism evidence="7 8">
    <name type="scientific">Psychromonas arctica</name>
    <dbReference type="NCBI Taxonomy" id="168275"/>
    <lineage>
        <taxon>Bacteria</taxon>
        <taxon>Pseudomonadati</taxon>
        <taxon>Pseudomonadota</taxon>
        <taxon>Gammaproteobacteria</taxon>
        <taxon>Alteromonadales</taxon>
        <taxon>Psychromonadaceae</taxon>
        <taxon>Psychromonas</taxon>
    </lineage>
</organism>
<evidence type="ECO:0000256" key="4">
    <source>
        <dbReference type="ARBA" id="ARBA00022989"/>
    </source>
</evidence>
<keyword evidence="2 7" id="KW-0808">Transferase</keyword>
<evidence type="ECO:0000256" key="1">
    <source>
        <dbReference type="ARBA" id="ARBA00004141"/>
    </source>
</evidence>
<evidence type="ECO:0000256" key="2">
    <source>
        <dbReference type="ARBA" id="ARBA00022679"/>
    </source>
</evidence>